<evidence type="ECO:0000256" key="1">
    <source>
        <dbReference type="SAM" id="Phobius"/>
    </source>
</evidence>
<keyword evidence="1" id="KW-1133">Transmembrane helix</keyword>
<evidence type="ECO:0000313" key="2">
    <source>
        <dbReference type="EMBL" id="EER02783.1"/>
    </source>
</evidence>
<dbReference type="Proteomes" id="UP000007800">
    <property type="component" value="Unassembled WGS sequence"/>
</dbReference>
<feature type="transmembrane region" description="Helical" evidence="1">
    <location>
        <begin position="159"/>
        <end position="177"/>
    </location>
</feature>
<keyword evidence="3" id="KW-1185">Reference proteome</keyword>
<accession>C5LKE9</accession>
<evidence type="ECO:0008006" key="4">
    <source>
        <dbReference type="Google" id="ProtNLM"/>
    </source>
</evidence>
<dbReference type="AlphaFoldDB" id="C5LKE9"/>
<keyword evidence="1" id="KW-0812">Transmembrane</keyword>
<gene>
    <name evidence="2" type="ORF">Pmar_PMAR022208</name>
</gene>
<dbReference type="RefSeq" id="XP_002770967.1">
    <property type="nucleotide sequence ID" value="XM_002770921.1"/>
</dbReference>
<reference evidence="2 3" key="1">
    <citation type="submission" date="2008-07" db="EMBL/GenBank/DDBJ databases">
        <authorList>
            <person name="El-Sayed N."/>
            <person name="Caler E."/>
            <person name="Inman J."/>
            <person name="Amedeo P."/>
            <person name="Hass B."/>
            <person name="Wortman J."/>
        </authorList>
    </citation>
    <scope>NUCLEOTIDE SEQUENCE [LARGE SCALE GENOMIC DNA]</scope>
    <source>
        <strain evidence="3">ATCC 50983 / TXsc</strain>
    </source>
</reference>
<dbReference type="EMBL" id="GG682792">
    <property type="protein sequence ID" value="EER02783.1"/>
    <property type="molecule type" value="Genomic_DNA"/>
</dbReference>
<organism evidence="3">
    <name type="scientific">Perkinsus marinus (strain ATCC 50983 / TXsc)</name>
    <dbReference type="NCBI Taxonomy" id="423536"/>
    <lineage>
        <taxon>Eukaryota</taxon>
        <taxon>Sar</taxon>
        <taxon>Alveolata</taxon>
        <taxon>Perkinsozoa</taxon>
        <taxon>Perkinsea</taxon>
        <taxon>Perkinsida</taxon>
        <taxon>Perkinsidae</taxon>
        <taxon>Perkinsus</taxon>
    </lineage>
</organism>
<keyword evidence="1" id="KW-0472">Membrane</keyword>
<evidence type="ECO:0000313" key="3">
    <source>
        <dbReference type="Proteomes" id="UP000007800"/>
    </source>
</evidence>
<sequence length="199" mass="22620">MIKETSKIEVDFYDPWSRTGFKALRERADAAGRVIMAQFGSYLKGTFDKDSFMESAKEFVKIFPVDGFSVGFSAEPGKSQVVKELVAAIKELNLRVSLWFKTSNWQELKQTGLGKMVDNVVVIPWPSDKNESIENFNTDRFAEDMIKDVVKAGVDLNKLFFFIVFFGLTFCIVGAFAETDLIATVWREIQCCFLDTTNR</sequence>
<proteinExistence type="predicted"/>
<name>C5LKE9_PERM5</name>
<protein>
    <recommendedName>
        <fullName evidence="4">GP-PDE domain-containing protein</fullName>
    </recommendedName>
</protein>
<dbReference type="GeneID" id="9050937"/>
<dbReference type="InParanoid" id="C5LKE9"/>